<sequence>MTWTIRDKIPTLTLCDIFCHIGAIIEQVVSVHSGLGSLNKFVFDRNAAIGVKAPDRYEEIASKYESQDLATYLPDGTHPTIVAGYKQKQRVYTAAMRSRVVSFLEYMMSGSPTYSPQNVHPVSRGTIAGNTTDPEAEVVVGYRAATNLVDVDLMVEQIMFFRRFMTAGVLAQYNATESVPGAEVQTGRAARRVDTGFYRAERNLSVPDASIMPTIVGSTTSMTVYTVAEKSADIIKTRTEV</sequence>
<comment type="caution">
    <text evidence="2">The sequence shown here is derived from an EMBL/GenBank/DDBJ whole genome shotgun (WGS) entry which is preliminary data.</text>
</comment>
<evidence type="ECO:0000313" key="3">
    <source>
        <dbReference type="Proteomes" id="UP001244011"/>
    </source>
</evidence>
<proteinExistence type="inferred from homology"/>
<dbReference type="Gene3D" id="3.30.560.10">
    <property type="entry name" value="Glucose Oxidase, domain 3"/>
    <property type="match status" value="1"/>
</dbReference>
<gene>
    <name evidence="2" type="ORF">QBC33DRAFT_594902</name>
</gene>
<dbReference type="GeneID" id="85314986"/>
<dbReference type="Proteomes" id="UP001244011">
    <property type="component" value="Unassembled WGS sequence"/>
</dbReference>
<protein>
    <recommendedName>
        <fullName evidence="4">Glucose-methanol-choline oxidoreductase C-terminal domain-containing protein</fullName>
    </recommendedName>
</protein>
<dbReference type="SUPFAM" id="SSF51905">
    <property type="entry name" value="FAD/NAD(P)-binding domain"/>
    <property type="match status" value="1"/>
</dbReference>
<evidence type="ECO:0008006" key="4">
    <source>
        <dbReference type="Google" id="ProtNLM"/>
    </source>
</evidence>
<dbReference type="RefSeq" id="XP_060280583.1">
    <property type="nucleotide sequence ID" value="XM_060431799.1"/>
</dbReference>
<dbReference type="GO" id="GO:0016491">
    <property type="term" value="F:oxidoreductase activity"/>
    <property type="evidence" value="ECO:0007669"/>
    <property type="project" value="TreeGrafter"/>
</dbReference>
<evidence type="ECO:0000313" key="2">
    <source>
        <dbReference type="EMBL" id="KAK1764370.1"/>
    </source>
</evidence>
<reference evidence="2" key="1">
    <citation type="submission" date="2023-06" db="EMBL/GenBank/DDBJ databases">
        <title>Genome-scale phylogeny and comparative genomics of the fungal order Sordariales.</title>
        <authorList>
            <consortium name="Lawrence Berkeley National Laboratory"/>
            <person name="Hensen N."/>
            <person name="Bonometti L."/>
            <person name="Westerberg I."/>
            <person name="Brannstrom I.O."/>
            <person name="Guillou S."/>
            <person name="Cros-Aarteil S."/>
            <person name="Calhoun S."/>
            <person name="Haridas S."/>
            <person name="Kuo A."/>
            <person name="Mondo S."/>
            <person name="Pangilinan J."/>
            <person name="Riley R."/>
            <person name="Labutti K."/>
            <person name="Andreopoulos B."/>
            <person name="Lipzen A."/>
            <person name="Chen C."/>
            <person name="Yanf M."/>
            <person name="Daum C."/>
            <person name="Ng V."/>
            <person name="Clum A."/>
            <person name="Steindorff A."/>
            <person name="Ohm R."/>
            <person name="Martin F."/>
            <person name="Silar P."/>
            <person name="Natvig D."/>
            <person name="Lalanne C."/>
            <person name="Gautier V."/>
            <person name="Ament-Velasquez S.L."/>
            <person name="Kruys A."/>
            <person name="Hutchinson M.I."/>
            <person name="Powell A.J."/>
            <person name="Barry K."/>
            <person name="Miller A.N."/>
            <person name="Grigoriev I.V."/>
            <person name="Debuchy R."/>
            <person name="Gladieux P."/>
            <person name="Thoren M.H."/>
            <person name="Johannesson H."/>
        </authorList>
    </citation>
    <scope>NUCLEOTIDE SEQUENCE</scope>
    <source>
        <strain evidence="2">8032-3</strain>
    </source>
</reference>
<dbReference type="GO" id="GO:0050660">
    <property type="term" value="F:flavin adenine dinucleotide binding"/>
    <property type="evidence" value="ECO:0007669"/>
    <property type="project" value="InterPro"/>
</dbReference>
<name>A0AAJ0FKS1_9PEZI</name>
<dbReference type="InterPro" id="IPR012132">
    <property type="entry name" value="GMC_OxRdtase"/>
</dbReference>
<dbReference type="InterPro" id="IPR036188">
    <property type="entry name" value="FAD/NAD-bd_sf"/>
</dbReference>
<keyword evidence="3" id="KW-1185">Reference proteome</keyword>
<dbReference type="Gene3D" id="3.50.50.60">
    <property type="entry name" value="FAD/NAD(P)-binding domain"/>
    <property type="match status" value="1"/>
</dbReference>
<dbReference type="PANTHER" id="PTHR11552">
    <property type="entry name" value="GLUCOSE-METHANOL-CHOLINE GMC OXIDOREDUCTASE"/>
    <property type="match status" value="1"/>
</dbReference>
<comment type="similarity">
    <text evidence="1">Belongs to the GMC oxidoreductase family.</text>
</comment>
<organism evidence="2 3">
    <name type="scientific">Phialemonium atrogriseum</name>
    <dbReference type="NCBI Taxonomy" id="1093897"/>
    <lineage>
        <taxon>Eukaryota</taxon>
        <taxon>Fungi</taxon>
        <taxon>Dikarya</taxon>
        <taxon>Ascomycota</taxon>
        <taxon>Pezizomycotina</taxon>
        <taxon>Sordariomycetes</taxon>
        <taxon>Sordariomycetidae</taxon>
        <taxon>Cephalothecales</taxon>
        <taxon>Cephalothecaceae</taxon>
        <taxon>Phialemonium</taxon>
    </lineage>
</organism>
<dbReference type="AlphaFoldDB" id="A0AAJ0FKS1"/>
<dbReference type="EMBL" id="MU839020">
    <property type="protein sequence ID" value="KAK1764370.1"/>
    <property type="molecule type" value="Genomic_DNA"/>
</dbReference>
<evidence type="ECO:0000256" key="1">
    <source>
        <dbReference type="ARBA" id="ARBA00010790"/>
    </source>
</evidence>
<accession>A0AAJ0FKS1</accession>
<dbReference type="PANTHER" id="PTHR11552:SF147">
    <property type="entry name" value="CHOLINE DEHYDROGENASE, MITOCHONDRIAL"/>
    <property type="match status" value="1"/>
</dbReference>
<dbReference type="SUPFAM" id="SSF54373">
    <property type="entry name" value="FAD-linked reductases, C-terminal domain"/>
    <property type="match status" value="1"/>
</dbReference>